<dbReference type="SUPFAM" id="SSF51445">
    <property type="entry name" value="(Trans)glycosidases"/>
    <property type="match status" value="1"/>
</dbReference>
<dbReference type="FunFam" id="3.90.400.10:FF:000002">
    <property type="entry name" value="Sucrose isomerase"/>
    <property type="match status" value="1"/>
</dbReference>
<gene>
    <name evidence="5" type="ORF">C7383_101157</name>
</gene>
<dbReference type="EMBL" id="QGGY01000001">
    <property type="protein sequence ID" value="PWJ78788.1"/>
    <property type="molecule type" value="Genomic_DNA"/>
</dbReference>
<dbReference type="Pfam" id="PF00128">
    <property type="entry name" value="Alpha-amylase"/>
    <property type="match status" value="1"/>
</dbReference>
<evidence type="ECO:0000313" key="5">
    <source>
        <dbReference type="EMBL" id="PWJ78788.1"/>
    </source>
</evidence>
<dbReference type="SMART" id="SM00642">
    <property type="entry name" value="Aamy"/>
    <property type="match status" value="1"/>
</dbReference>
<dbReference type="Gene3D" id="3.20.20.80">
    <property type="entry name" value="Glycosidases"/>
    <property type="match status" value="1"/>
</dbReference>
<evidence type="ECO:0000259" key="4">
    <source>
        <dbReference type="SMART" id="SM00642"/>
    </source>
</evidence>
<dbReference type="SUPFAM" id="SSF51011">
    <property type="entry name" value="Glycosyl hydrolase domain"/>
    <property type="match status" value="1"/>
</dbReference>
<comment type="similarity">
    <text evidence="1">Belongs to the glycosyl hydrolase 13 family.</text>
</comment>
<dbReference type="InterPro" id="IPR045857">
    <property type="entry name" value="O16G_dom_2"/>
</dbReference>
<dbReference type="CDD" id="cd11333">
    <property type="entry name" value="AmyAc_SI_OligoGlu_DGase"/>
    <property type="match status" value="1"/>
</dbReference>
<evidence type="ECO:0000313" key="6">
    <source>
        <dbReference type="Proteomes" id="UP000245412"/>
    </source>
</evidence>
<dbReference type="InterPro" id="IPR006047">
    <property type="entry name" value="GH13_cat_dom"/>
</dbReference>
<dbReference type="PANTHER" id="PTHR10357:SF179">
    <property type="entry name" value="NEUTRAL AND BASIC AMINO ACID TRANSPORT PROTEIN RBAT"/>
    <property type="match status" value="1"/>
</dbReference>
<accession>A0AB73T992</accession>
<dbReference type="InterPro" id="IPR017853">
    <property type="entry name" value="GH"/>
</dbReference>
<evidence type="ECO:0000256" key="1">
    <source>
        <dbReference type="ARBA" id="ARBA00008061"/>
    </source>
</evidence>
<name>A0AB73T992_9FIRM</name>
<keyword evidence="3" id="KW-0326">Glycosidase</keyword>
<evidence type="ECO:0000256" key="3">
    <source>
        <dbReference type="ARBA" id="ARBA00023295"/>
    </source>
</evidence>
<dbReference type="RefSeq" id="WP_109624233.1">
    <property type="nucleotide sequence ID" value="NZ_JANKBI010000001.1"/>
</dbReference>
<dbReference type="InterPro" id="IPR013780">
    <property type="entry name" value="Glyco_hydro_b"/>
</dbReference>
<dbReference type="GO" id="GO:0009313">
    <property type="term" value="P:oligosaccharide catabolic process"/>
    <property type="evidence" value="ECO:0007669"/>
    <property type="project" value="TreeGrafter"/>
</dbReference>
<dbReference type="PANTHER" id="PTHR10357">
    <property type="entry name" value="ALPHA-AMYLASE FAMILY MEMBER"/>
    <property type="match status" value="1"/>
</dbReference>
<dbReference type="Gene3D" id="2.60.40.1180">
    <property type="entry name" value="Golgi alpha-mannosidase II"/>
    <property type="match status" value="1"/>
</dbReference>
<dbReference type="Gene3D" id="3.90.400.10">
    <property type="entry name" value="Oligo-1,6-glucosidase, Domain 2"/>
    <property type="match status" value="1"/>
</dbReference>
<dbReference type="FunFam" id="3.20.20.80:FF:000064">
    <property type="entry name" value="Oligo-1,6-glucosidase"/>
    <property type="match status" value="1"/>
</dbReference>
<evidence type="ECO:0000256" key="2">
    <source>
        <dbReference type="ARBA" id="ARBA00022801"/>
    </source>
</evidence>
<keyword evidence="2" id="KW-0378">Hydrolase</keyword>
<dbReference type="AlphaFoldDB" id="A0AB73T992"/>
<reference evidence="5 6" key="1">
    <citation type="submission" date="2018-05" db="EMBL/GenBank/DDBJ databases">
        <authorList>
            <person name="Goeker M."/>
            <person name="Huntemann M."/>
            <person name="Clum A."/>
            <person name="Pillay M."/>
            <person name="Palaniappan K."/>
            <person name="Varghese N."/>
            <person name="Mikhailova N."/>
            <person name="Stamatis D."/>
            <person name="Reddy T."/>
            <person name="Daum C."/>
            <person name="Shapiro N."/>
            <person name="Ivanova N."/>
            <person name="Kyrpides N."/>
            <person name="Woyke T."/>
        </authorList>
    </citation>
    <scope>NUCLEOTIDE SEQUENCE [LARGE SCALE GENOMIC DNA]</scope>
    <source>
        <strain evidence="5 6">DSM 26524</strain>
    </source>
</reference>
<proteinExistence type="inferred from homology"/>
<organism evidence="5 6">
    <name type="scientific">Murimonas intestini</name>
    <dbReference type="NCBI Taxonomy" id="1337051"/>
    <lineage>
        <taxon>Bacteria</taxon>
        <taxon>Bacillati</taxon>
        <taxon>Bacillota</taxon>
        <taxon>Clostridia</taxon>
        <taxon>Lachnospirales</taxon>
        <taxon>Lachnospiraceae</taxon>
        <taxon>Murimonas</taxon>
    </lineage>
</organism>
<comment type="caution">
    <text evidence="5">The sequence shown here is derived from an EMBL/GenBank/DDBJ whole genome shotgun (WGS) entry which is preliminary data.</text>
</comment>
<dbReference type="GO" id="GO:0004556">
    <property type="term" value="F:alpha-amylase activity"/>
    <property type="evidence" value="ECO:0007669"/>
    <property type="project" value="TreeGrafter"/>
</dbReference>
<sequence>MAKWWQEQIVYQIYPRSFQDSNGDGIGDIPGIISRLDELKNLGVGILWLSPVYSSPNADNGYDISDYRNINPEYGTMADMDELILQCRRRGLRLIMDLVVNHTSDEHKWFQSSRDKDSPYRNYYIWRPGRPDGSPPNNWTSFFAEDCWEYDPKSGEYYLHLFAKKQPDLNYQNPEVIEEVKEIIRFWLDKGISGFRCDVINILFKESLKDGKKKLALTGSEHYISREGTHAILRRLKSEVLNNYDCFTVGETVFVTPKMGRELCDKARGELDMIFSFEHMETDQLFVKWFKKKFRSRPFALSLAKWQNALEWPAVYLENHDQPRSVSRFGNDQKYWKESAKMLAVLLLTLRGTPFLYQGEEIGMTNFDYTSMDEIQDVESHNVYALAKKLHIPSWYRWRMMRLVSRDNARTPMQWDASENAGFTSGKPWLAVNHNFISVNYQDEKNDPDSILNFYREMILLRQSSSPLKFGKFKAFCITDKIFAYGRKYKGQTVFICLNMSDRYTDADICRVTDKRCSGLSSQNLLISSYSGVTETTEGRHTAGICRTGNKIYRLRPYEAVVFTDGNRDADIKQEGFQ</sequence>
<feature type="domain" description="Glycosyl hydrolase family 13 catalytic" evidence="4">
    <location>
        <begin position="12"/>
        <end position="410"/>
    </location>
</feature>
<dbReference type="Proteomes" id="UP000245412">
    <property type="component" value="Unassembled WGS sequence"/>
</dbReference>
<keyword evidence="6" id="KW-1185">Reference proteome</keyword>
<protein>
    <submittedName>
        <fullName evidence="5">Oligo-1,6-glucosidase</fullName>
    </submittedName>
</protein>